<dbReference type="PRINTS" id="PR00455">
    <property type="entry name" value="HTHTETR"/>
</dbReference>
<name>A0A7X0IG39_9ACTN</name>
<dbReference type="PANTHER" id="PTHR30055">
    <property type="entry name" value="HTH-TYPE TRANSCRIPTIONAL REGULATOR RUTR"/>
    <property type="match status" value="1"/>
</dbReference>
<evidence type="ECO:0000256" key="1">
    <source>
        <dbReference type="ARBA" id="ARBA00023015"/>
    </source>
</evidence>
<sequence>MMNTDEDTGKAMALRAARATGAAGEPTPDESGERRRRAPAMSADERRQMIVQSALPLVAEYGAAVTTAQIARAAGIGEGTIFRVFADKDEVLGACMAEAASPDRVLRELVSISLEQPLADRLVEAIESLRAYLNRMGAVAGALMASGRAPRRDRPSPQGRQPGLDRETSTAAVRDALTDLFEPDRDALRLSPERCAQVFMSAAFSRGRLTGHDVAEITPAEIVDLFLHGALAARE</sequence>
<dbReference type="Pfam" id="PF00440">
    <property type="entry name" value="TetR_N"/>
    <property type="match status" value="1"/>
</dbReference>
<dbReference type="AlphaFoldDB" id="A0A7X0IG39"/>
<dbReference type="PANTHER" id="PTHR30055:SF238">
    <property type="entry name" value="MYCOFACTOCIN BIOSYNTHESIS TRANSCRIPTIONAL REGULATOR MFTR-RELATED"/>
    <property type="match status" value="1"/>
</dbReference>
<evidence type="ECO:0000259" key="6">
    <source>
        <dbReference type="PROSITE" id="PS50977"/>
    </source>
</evidence>
<feature type="region of interest" description="Disordered" evidence="5">
    <location>
        <begin position="1"/>
        <end position="44"/>
    </location>
</feature>
<feature type="region of interest" description="Disordered" evidence="5">
    <location>
        <begin position="144"/>
        <end position="169"/>
    </location>
</feature>
<gene>
    <name evidence="7" type="ORF">BJ992_003739</name>
</gene>
<dbReference type="RefSeq" id="WP_246496710.1">
    <property type="nucleotide sequence ID" value="NZ_BAAALO010000095.1"/>
</dbReference>
<keyword evidence="3" id="KW-0804">Transcription</keyword>
<dbReference type="Proteomes" id="UP000555564">
    <property type="component" value="Unassembled WGS sequence"/>
</dbReference>
<evidence type="ECO:0000256" key="4">
    <source>
        <dbReference type="PROSITE-ProRule" id="PRU00335"/>
    </source>
</evidence>
<dbReference type="GO" id="GO:0003700">
    <property type="term" value="F:DNA-binding transcription factor activity"/>
    <property type="evidence" value="ECO:0007669"/>
    <property type="project" value="TreeGrafter"/>
</dbReference>
<feature type="domain" description="HTH tetR-type" evidence="6">
    <location>
        <begin position="44"/>
        <end position="103"/>
    </location>
</feature>
<dbReference type="GO" id="GO:0000976">
    <property type="term" value="F:transcription cis-regulatory region binding"/>
    <property type="evidence" value="ECO:0007669"/>
    <property type="project" value="TreeGrafter"/>
</dbReference>
<keyword evidence="8" id="KW-1185">Reference proteome</keyword>
<dbReference type="PROSITE" id="PS50977">
    <property type="entry name" value="HTH_TETR_2"/>
    <property type="match status" value="1"/>
</dbReference>
<comment type="caution">
    <text evidence="7">The sequence shown here is derived from an EMBL/GenBank/DDBJ whole genome shotgun (WGS) entry which is preliminary data.</text>
</comment>
<dbReference type="InterPro" id="IPR001647">
    <property type="entry name" value="HTH_TetR"/>
</dbReference>
<dbReference type="InterPro" id="IPR009057">
    <property type="entry name" value="Homeodomain-like_sf"/>
</dbReference>
<evidence type="ECO:0000256" key="3">
    <source>
        <dbReference type="ARBA" id="ARBA00023163"/>
    </source>
</evidence>
<dbReference type="Gene3D" id="1.10.357.10">
    <property type="entry name" value="Tetracycline Repressor, domain 2"/>
    <property type="match status" value="1"/>
</dbReference>
<reference evidence="7 8" key="1">
    <citation type="submission" date="2020-08" db="EMBL/GenBank/DDBJ databases">
        <title>Sequencing the genomes of 1000 actinobacteria strains.</title>
        <authorList>
            <person name="Klenk H.-P."/>
        </authorList>
    </citation>
    <scope>NUCLEOTIDE SEQUENCE [LARGE SCALE GENOMIC DNA]</scope>
    <source>
        <strain evidence="7 8">DSM 44936</strain>
    </source>
</reference>
<evidence type="ECO:0000313" key="7">
    <source>
        <dbReference type="EMBL" id="MBB6474308.1"/>
    </source>
</evidence>
<evidence type="ECO:0000313" key="8">
    <source>
        <dbReference type="Proteomes" id="UP000555564"/>
    </source>
</evidence>
<feature type="compositionally biased region" description="Low complexity" evidence="5">
    <location>
        <begin position="11"/>
        <end position="24"/>
    </location>
</feature>
<accession>A0A7X0IG39</accession>
<feature type="DNA-binding region" description="H-T-H motif" evidence="4">
    <location>
        <begin position="66"/>
        <end position="85"/>
    </location>
</feature>
<evidence type="ECO:0000256" key="2">
    <source>
        <dbReference type="ARBA" id="ARBA00023125"/>
    </source>
</evidence>
<keyword evidence="1" id="KW-0805">Transcription regulation</keyword>
<protein>
    <submittedName>
        <fullName evidence="7">AcrR family transcriptional regulator</fullName>
    </submittedName>
</protein>
<keyword evidence="2 4" id="KW-0238">DNA-binding</keyword>
<organism evidence="7 8">
    <name type="scientific">Sphaerisporangium rubeum</name>
    <dbReference type="NCBI Taxonomy" id="321317"/>
    <lineage>
        <taxon>Bacteria</taxon>
        <taxon>Bacillati</taxon>
        <taxon>Actinomycetota</taxon>
        <taxon>Actinomycetes</taxon>
        <taxon>Streptosporangiales</taxon>
        <taxon>Streptosporangiaceae</taxon>
        <taxon>Sphaerisporangium</taxon>
    </lineage>
</organism>
<dbReference type="EMBL" id="JACHIU010000001">
    <property type="protein sequence ID" value="MBB6474308.1"/>
    <property type="molecule type" value="Genomic_DNA"/>
</dbReference>
<proteinExistence type="predicted"/>
<dbReference type="SUPFAM" id="SSF46689">
    <property type="entry name" value="Homeodomain-like"/>
    <property type="match status" value="1"/>
</dbReference>
<evidence type="ECO:0000256" key="5">
    <source>
        <dbReference type="SAM" id="MobiDB-lite"/>
    </source>
</evidence>
<dbReference type="InterPro" id="IPR050109">
    <property type="entry name" value="HTH-type_TetR-like_transc_reg"/>
</dbReference>